<evidence type="ECO:0000256" key="3">
    <source>
        <dbReference type="ARBA" id="ARBA00022722"/>
    </source>
</evidence>
<reference evidence="10" key="1">
    <citation type="journal article" date="2019" name="Int. J. Syst. Evol. Microbiol.">
        <title>The Global Catalogue of Microorganisms (GCM) 10K type strain sequencing project: providing services to taxonomists for standard genome sequencing and annotation.</title>
        <authorList>
            <consortium name="The Broad Institute Genomics Platform"/>
            <consortium name="The Broad Institute Genome Sequencing Center for Infectious Disease"/>
            <person name="Wu L."/>
            <person name="Ma J."/>
        </authorList>
    </citation>
    <scope>NUCLEOTIDE SEQUENCE [LARGE SCALE GENOMIC DNA]</scope>
    <source>
        <strain evidence="10">KCTC 52438</strain>
    </source>
</reference>
<evidence type="ECO:0000313" key="9">
    <source>
        <dbReference type="EMBL" id="MFC3149777.1"/>
    </source>
</evidence>
<dbReference type="Pfam" id="PF01850">
    <property type="entry name" value="PIN"/>
    <property type="match status" value="1"/>
</dbReference>
<dbReference type="InterPro" id="IPR002716">
    <property type="entry name" value="PIN_dom"/>
</dbReference>
<organism evidence="9 10">
    <name type="scientific">Litoribrevibacter euphylliae</name>
    <dbReference type="NCBI Taxonomy" id="1834034"/>
    <lineage>
        <taxon>Bacteria</taxon>
        <taxon>Pseudomonadati</taxon>
        <taxon>Pseudomonadota</taxon>
        <taxon>Gammaproteobacteria</taxon>
        <taxon>Oceanospirillales</taxon>
        <taxon>Oceanospirillaceae</taxon>
        <taxon>Litoribrevibacter</taxon>
    </lineage>
</organism>
<dbReference type="SUPFAM" id="SSF88723">
    <property type="entry name" value="PIN domain-like"/>
    <property type="match status" value="1"/>
</dbReference>
<sequence>MKLTYMLDTCICSFIMREHPIEVLRKLQQVSEKHRVVISAITYSEMRYGAVSKKASPKHTQWIDEFVKRLDAILPWDSEAVDQSAQVKKQLNEVGTPIGNNDIAIAGHALAAGCILVTNNIREFKRVDSLIIEDWVNETLT</sequence>
<keyword evidence="6" id="KW-0460">Magnesium</keyword>
<dbReference type="InterPro" id="IPR050556">
    <property type="entry name" value="Type_II_TA_system_RNase"/>
</dbReference>
<comment type="similarity">
    <text evidence="7">Belongs to the PINc/VapC protein family.</text>
</comment>
<feature type="domain" description="PIN" evidence="8">
    <location>
        <begin position="5"/>
        <end position="128"/>
    </location>
</feature>
<evidence type="ECO:0000256" key="6">
    <source>
        <dbReference type="ARBA" id="ARBA00022842"/>
    </source>
</evidence>
<dbReference type="PANTHER" id="PTHR33653">
    <property type="entry name" value="RIBONUCLEASE VAPC2"/>
    <property type="match status" value="1"/>
</dbReference>
<dbReference type="InterPro" id="IPR029060">
    <property type="entry name" value="PIN-like_dom_sf"/>
</dbReference>
<evidence type="ECO:0000256" key="7">
    <source>
        <dbReference type="ARBA" id="ARBA00038093"/>
    </source>
</evidence>
<dbReference type="EMBL" id="JBHRSZ010000002">
    <property type="protein sequence ID" value="MFC3149777.1"/>
    <property type="molecule type" value="Genomic_DNA"/>
</dbReference>
<accession>A0ABV7H7U0</accession>
<evidence type="ECO:0000313" key="10">
    <source>
        <dbReference type="Proteomes" id="UP001595476"/>
    </source>
</evidence>
<keyword evidence="4" id="KW-0479">Metal-binding</keyword>
<evidence type="ECO:0000259" key="8">
    <source>
        <dbReference type="Pfam" id="PF01850"/>
    </source>
</evidence>
<comment type="caution">
    <text evidence="9">The sequence shown here is derived from an EMBL/GenBank/DDBJ whole genome shotgun (WGS) entry which is preliminary data.</text>
</comment>
<evidence type="ECO:0000256" key="1">
    <source>
        <dbReference type="ARBA" id="ARBA00001946"/>
    </source>
</evidence>
<gene>
    <name evidence="9" type="ORF">ACFOEK_01920</name>
</gene>
<proteinExistence type="inferred from homology"/>
<dbReference type="PANTHER" id="PTHR33653:SF1">
    <property type="entry name" value="RIBONUCLEASE VAPC2"/>
    <property type="match status" value="1"/>
</dbReference>
<evidence type="ECO:0000256" key="5">
    <source>
        <dbReference type="ARBA" id="ARBA00022801"/>
    </source>
</evidence>
<name>A0ABV7H7U0_9GAMM</name>
<dbReference type="CDD" id="cd09881">
    <property type="entry name" value="PIN_VapC4-5_FitB-like"/>
    <property type="match status" value="1"/>
</dbReference>
<dbReference type="RefSeq" id="WP_386715358.1">
    <property type="nucleotide sequence ID" value="NZ_JBHRSZ010000002.1"/>
</dbReference>
<keyword evidence="10" id="KW-1185">Reference proteome</keyword>
<evidence type="ECO:0000256" key="4">
    <source>
        <dbReference type="ARBA" id="ARBA00022723"/>
    </source>
</evidence>
<keyword evidence="2" id="KW-1277">Toxin-antitoxin system</keyword>
<evidence type="ECO:0000256" key="2">
    <source>
        <dbReference type="ARBA" id="ARBA00022649"/>
    </source>
</evidence>
<dbReference type="Gene3D" id="3.40.50.1010">
    <property type="entry name" value="5'-nuclease"/>
    <property type="match status" value="1"/>
</dbReference>
<comment type="cofactor">
    <cofactor evidence="1">
        <name>Mg(2+)</name>
        <dbReference type="ChEBI" id="CHEBI:18420"/>
    </cofactor>
</comment>
<keyword evidence="5" id="KW-0378">Hydrolase</keyword>
<protein>
    <submittedName>
        <fullName evidence="9">Type II toxin-antitoxin system VapC family toxin</fullName>
    </submittedName>
</protein>
<keyword evidence="3" id="KW-0540">Nuclease</keyword>
<dbReference type="Proteomes" id="UP001595476">
    <property type="component" value="Unassembled WGS sequence"/>
</dbReference>